<keyword evidence="1" id="KW-0732">Signal</keyword>
<dbReference type="RefSeq" id="WP_088594956.1">
    <property type="nucleotide sequence ID" value="NZ_CP022022.1"/>
</dbReference>
<evidence type="ECO:0000259" key="2">
    <source>
        <dbReference type="Pfam" id="PF11396"/>
    </source>
</evidence>
<gene>
    <name evidence="3" type="ORF">CBG49_13950</name>
</gene>
<feature type="domain" description="Putative beta-lactamase-inhibitor-like PepSY-like" evidence="2">
    <location>
        <begin position="48"/>
        <end position="125"/>
    </location>
</feature>
<reference evidence="4" key="1">
    <citation type="submission" date="2017-06" db="EMBL/GenBank/DDBJ databases">
        <title>Complete genome sequence of Capnocytophaga sp. KCOM 1579 (=ChDC OS43) isolated from a human refractory periapical abscess lesion.</title>
        <authorList>
            <person name="Kook J.-K."/>
            <person name="Park S.-N."/>
            <person name="Lim Y.K."/>
            <person name="Roh H."/>
        </authorList>
    </citation>
    <scope>NUCLEOTIDE SEQUENCE [LARGE SCALE GENOMIC DNA]</scope>
    <source>
        <strain evidence="4">ChDC OS43</strain>
    </source>
</reference>
<evidence type="ECO:0000256" key="1">
    <source>
        <dbReference type="SAM" id="SignalP"/>
    </source>
</evidence>
<evidence type="ECO:0000313" key="3">
    <source>
        <dbReference type="EMBL" id="ASF44105.1"/>
    </source>
</evidence>
<dbReference type="AlphaFoldDB" id="A0A1Z4BS21"/>
<dbReference type="PROSITE" id="PS51257">
    <property type="entry name" value="PROKAR_LIPOPROTEIN"/>
    <property type="match status" value="1"/>
</dbReference>
<feature type="chain" id="PRO_5012622266" description="Putative beta-lactamase-inhibitor-like PepSY-like domain-containing protein" evidence="1">
    <location>
        <begin position="19"/>
        <end position="131"/>
    </location>
</feature>
<dbReference type="EMBL" id="CP022022">
    <property type="protein sequence ID" value="ASF44105.1"/>
    <property type="molecule type" value="Genomic_DNA"/>
</dbReference>
<protein>
    <recommendedName>
        <fullName evidence="2">Putative beta-lactamase-inhibitor-like PepSY-like domain-containing protein</fullName>
    </recommendedName>
</protein>
<dbReference type="KEGG" id="capn:CBG49_13950"/>
<organism evidence="3 4">
    <name type="scientific">Capnocytophaga endodontalis</name>
    <dbReference type="NCBI Taxonomy" id="2708117"/>
    <lineage>
        <taxon>Bacteria</taxon>
        <taxon>Pseudomonadati</taxon>
        <taxon>Bacteroidota</taxon>
        <taxon>Flavobacteriia</taxon>
        <taxon>Flavobacteriales</taxon>
        <taxon>Flavobacteriaceae</taxon>
        <taxon>Capnocytophaga</taxon>
    </lineage>
</organism>
<evidence type="ECO:0000313" key="4">
    <source>
        <dbReference type="Proteomes" id="UP000197007"/>
    </source>
</evidence>
<keyword evidence="4" id="KW-1185">Reference proteome</keyword>
<dbReference type="SUPFAM" id="SSF160574">
    <property type="entry name" value="BT0923-like"/>
    <property type="match status" value="1"/>
</dbReference>
<proteinExistence type="predicted"/>
<dbReference type="Proteomes" id="UP000197007">
    <property type="component" value="Chromosome"/>
</dbReference>
<accession>A0A1Z4BS21</accession>
<dbReference type="Pfam" id="PF11396">
    <property type="entry name" value="PepSY_like"/>
    <property type="match status" value="1"/>
</dbReference>
<dbReference type="InterPro" id="IPR021533">
    <property type="entry name" value="PepSY-like"/>
</dbReference>
<dbReference type="Gene3D" id="3.40.1420.30">
    <property type="match status" value="1"/>
</dbReference>
<name>A0A1Z4BS21_9FLAO</name>
<feature type="signal peptide" evidence="1">
    <location>
        <begin position="1"/>
        <end position="18"/>
    </location>
</feature>
<sequence length="131" mass="14816">MKQLLFAAFAAFALSSCARLPQPARDFISIHFPHTSIREVEREDDINGYSVELKDRTELEFTANGDWLKVEGENGNSIPTTFFPKKIADYVTQQGYIIEGIRKTNIGYKVDLIGSHTDLFFNHNGDPIGNY</sequence>